<feature type="transmembrane region" description="Helical" evidence="1">
    <location>
        <begin position="195"/>
        <end position="217"/>
    </location>
</feature>
<dbReference type="PRINTS" id="PR00250">
    <property type="entry name" value="GPCRSTE2"/>
</dbReference>
<dbReference type="PANTHER" id="PTHR28009:SF1">
    <property type="entry name" value="PHEROMONE ALPHA FACTOR RECEPTOR"/>
    <property type="match status" value="1"/>
</dbReference>
<name>A0A9P7YJN0_9HELO</name>
<gene>
    <name evidence="2" type="ORF">BJ875DRAFT_376731</name>
</gene>
<organism evidence="2 3">
    <name type="scientific">Amylocarpus encephaloides</name>
    <dbReference type="NCBI Taxonomy" id="45428"/>
    <lineage>
        <taxon>Eukaryota</taxon>
        <taxon>Fungi</taxon>
        <taxon>Dikarya</taxon>
        <taxon>Ascomycota</taxon>
        <taxon>Pezizomycotina</taxon>
        <taxon>Leotiomycetes</taxon>
        <taxon>Helotiales</taxon>
        <taxon>Helotiales incertae sedis</taxon>
        <taxon>Amylocarpus</taxon>
    </lineage>
</organism>
<dbReference type="Gene3D" id="1.10.287.920">
    <property type="entry name" value="Pheromone alpha factor receptor"/>
    <property type="match status" value="1"/>
</dbReference>
<feature type="transmembrane region" description="Helical" evidence="1">
    <location>
        <begin position="153"/>
        <end position="175"/>
    </location>
</feature>
<keyword evidence="1" id="KW-0812">Transmembrane</keyword>
<dbReference type="GO" id="GO:0000750">
    <property type="term" value="P:pheromone-dependent signal transduction involved in conjugation with cellular fusion"/>
    <property type="evidence" value="ECO:0007669"/>
    <property type="project" value="TreeGrafter"/>
</dbReference>
<feature type="transmembrane region" description="Helical" evidence="1">
    <location>
        <begin position="34"/>
        <end position="59"/>
    </location>
</feature>
<dbReference type="PANTHER" id="PTHR28009">
    <property type="entry name" value="PHEROMONE ALPHA FACTOR RECEPTOR"/>
    <property type="match status" value="1"/>
</dbReference>
<feature type="transmembrane region" description="Helical" evidence="1">
    <location>
        <begin position="269"/>
        <end position="287"/>
    </location>
</feature>
<feature type="transmembrane region" description="Helical" evidence="1">
    <location>
        <begin position="71"/>
        <end position="89"/>
    </location>
</feature>
<dbReference type="AlphaFoldDB" id="A0A9P7YJN0"/>
<dbReference type="GO" id="GO:0038038">
    <property type="term" value="C:G protein-coupled receptor homodimeric complex"/>
    <property type="evidence" value="ECO:0007669"/>
    <property type="project" value="TreeGrafter"/>
</dbReference>
<proteinExistence type="predicted"/>
<dbReference type="OrthoDB" id="5402633at2759"/>
<sequence length="383" mass="41939">MTAFDCAAQNLTIISAKGIPFNITLGQTVANNEYIVTSTLSLSAQAGACGCMLLAMLLLHPKGKDKRNSIFWLNVFSLVICIISRSLLVNYFTSNYVTLYSRASHDKSIIPISDVATSITSAIFPLLLTLTINSSLVLQVKGMLYLAGLPKVVFAWLVAISIFMWLLAVTFRILLVVTNINSGILENGDFFSSLWLVKLTLAVEMITILWFCSLFSFKLVKSLLIRKESGWRRQRAWEALVLGTFYTMFIPTIFAIVQIARPNGFREAGSWSLALTAIFLPLTTAWAKSIPQNDNNAIMPHRNVWGADSACSLAVYCTCGKCVCTGRGGSVSTAVGPSQTHPSRRASARGLDDLGAAELGDRDIMVNSTYNVEARRAHSDRSL</sequence>
<protein>
    <submittedName>
        <fullName evidence="2">Fungal pheromone mating factor STE2 GPCR-domain-containing protein</fullName>
    </submittedName>
</protein>
<feature type="transmembrane region" description="Helical" evidence="1">
    <location>
        <begin position="237"/>
        <end position="257"/>
    </location>
</feature>
<keyword evidence="1" id="KW-1133">Transmembrane helix</keyword>
<dbReference type="InterPro" id="IPR000366">
    <property type="entry name" value="GPCR_STE2"/>
</dbReference>
<evidence type="ECO:0000313" key="3">
    <source>
        <dbReference type="Proteomes" id="UP000824998"/>
    </source>
</evidence>
<dbReference type="Proteomes" id="UP000824998">
    <property type="component" value="Unassembled WGS sequence"/>
</dbReference>
<evidence type="ECO:0000313" key="2">
    <source>
        <dbReference type="EMBL" id="KAG9234320.1"/>
    </source>
</evidence>
<keyword evidence="3" id="KW-1185">Reference proteome</keyword>
<dbReference type="Pfam" id="PF02116">
    <property type="entry name" value="STE2"/>
    <property type="match status" value="1"/>
</dbReference>
<dbReference type="InterPro" id="IPR027458">
    <property type="entry name" value="STE2_TM1-TM2_sf"/>
</dbReference>
<keyword evidence="1" id="KW-0472">Membrane</keyword>
<accession>A0A9P7YJN0</accession>
<reference evidence="2" key="1">
    <citation type="journal article" date="2021" name="IMA Fungus">
        <title>Genomic characterization of three marine fungi, including Emericellopsis atlantica sp. nov. with signatures of a generalist lifestyle and marine biomass degradation.</title>
        <authorList>
            <person name="Hagestad O.C."/>
            <person name="Hou L."/>
            <person name="Andersen J.H."/>
            <person name="Hansen E.H."/>
            <person name="Altermark B."/>
            <person name="Li C."/>
            <person name="Kuhnert E."/>
            <person name="Cox R.J."/>
            <person name="Crous P.W."/>
            <person name="Spatafora J.W."/>
            <person name="Lail K."/>
            <person name="Amirebrahimi M."/>
            <person name="Lipzen A."/>
            <person name="Pangilinan J."/>
            <person name="Andreopoulos W."/>
            <person name="Hayes R.D."/>
            <person name="Ng V."/>
            <person name="Grigoriev I.V."/>
            <person name="Jackson S.A."/>
            <person name="Sutton T.D.S."/>
            <person name="Dobson A.D.W."/>
            <person name="Rama T."/>
        </authorList>
    </citation>
    <scope>NUCLEOTIDE SEQUENCE</scope>
    <source>
        <strain evidence="2">TRa018bII</strain>
    </source>
</reference>
<dbReference type="EMBL" id="MU251467">
    <property type="protein sequence ID" value="KAG9234320.1"/>
    <property type="molecule type" value="Genomic_DNA"/>
</dbReference>
<feature type="transmembrane region" description="Helical" evidence="1">
    <location>
        <begin position="109"/>
        <end position="132"/>
    </location>
</feature>
<evidence type="ECO:0000256" key="1">
    <source>
        <dbReference type="SAM" id="Phobius"/>
    </source>
</evidence>
<dbReference type="GO" id="GO:0004932">
    <property type="term" value="F:mating-type factor pheromone receptor activity"/>
    <property type="evidence" value="ECO:0007669"/>
    <property type="project" value="InterPro"/>
</dbReference>
<comment type="caution">
    <text evidence="2">The sequence shown here is derived from an EMBL/GenBank/DDBJ whole genome shotgun (WGS) entry which is preliminary data.</text>
</comment>